<keyword evidence="7 11" id="KW-0798">TonB box</keyword>
<organism evidence="14 15">
    <name type="scientific">Sphingobium yanoikuyae</name>
    <name type="common">Sphingomonas yanoikuyae</name>
    <dbReference type="NCBI Taxonomy" id="13690"/>
    <lineage>
        <taxon>Bacteria</taxon>
        <taxon>Pseudomonadati</taxon>
        <taxon>Pseudomonadota</taxon>
        <taxon>Alphaproteobacteria</taxon>
        <taxon>Sphingomonadales</taxon>
        <taxon>Sphingomonadaceae</taxon>
        <taxon>Sphingobium</taxon>
    </lineage>
</organism>
<keyword evidence="5 10" id="KW-0812">Transmembrane</keyword>
<dbReference type="Proteomes" id="UP000287401">
    <property type="component" value="Unassembled WGS sequence"/>
</dbReference>
<comment type="subcellular location">
    <subcellularLocation>
        <location evidence="1 10">Cell outer membrane</location>
        <topology evidence="1 10">Multi-pass membrane protein</topology>
    </subcellularLocation>
</comment>
<keyword evidence="4" id="KW-0406">Ion transport</keyword>
<dbReference type="InterPro" id="IPR039426">
    <property type="entry name" value="TonB-dep_rcpt-like"/>
</dbReference>
<feature type="chain" id="PRO_5019443059" evidence="12">
    <location>
        <begin position="28"/>
        <end position="854"/>
    </location>
</feature>
<dbReference type="InterPro" id="IPR036942">
    <property type="entry name" value="Beta-barrel_TonB_sf"/>
</dbReference>
<dbReference type="PROSITE" id="PS52016">
    <property type="entry name" value="TONB_DEPENDENT_REC_3"/>
    <property type="match status" value="1"/>
</dbReference>
<dbReference type="EMBL" id="QRAL01000026">
    <property type="protein sequence ID" value="RSU54806.1"/>
    <property type="molecule type" value="Genomic_DNA"/>
</dbReference>
<dbReference type="InterPro" id="IPR011662">
    <property type="entry name" value="Secretin/TonB_short_N"/>
</dbReference>
<evidence type="ECO:0000256" key="7">
    <source>
        <dbReference type="ARBA" id="ARBA00023077"/>
    </source>
</evidence>
<feature type="domain" description="Secretin/TonB short N-terminal" evidence="13">
    <location>
        <begin position="53"/>
        <end position="103"/>
    </location>
</feature>
<evidence type="ECO:0000256" key="6">
    <source>
        <dbReference type="ARBA" id="ARBA00023004"/>
    </source>
</evidence>
<comment type="similarity">
    <text evidence="10 11">Belongs to the TonB-dependent receptor family.</text>
</comment>
<dbReference type="InterPro" id="IPR000531">
    <property type="entry name" value="Beta-barrel_TonB"/>
</dbReference>
<keyword evidence="6" id="KW-0408">Iron</keyword>
<dbReference type="InterPro" id="IPR037066">
    <property type="entry name" value="Plug_dom_sf"/>
</dbReference>
<evidence type="ECO:0000256" key="9">
    <source>
        <dbReference type="ARBA" id="ARBA00023237"/>
    </source>
</evidence>
<dbReference type="Pfam" id="PF00593">
    <property type="entry name" value="TonB_dep_Rec_b-barrel"/>
    <property type="match status" value="1"/>
</dbReference>
<dbReference type="PANTHER" id="PTHR47234:SF3">
    <property type="entry name" value="SECRETIN_TONB SHORT N-TERMINAL DOMAIN-CONTAINING PROTEIN"/>
    <property type="match status" value="1"/>
</dbReference>
<dbReference type="PANTHER" id="PTHR47234">
    <property type="match status" value="1"/>
</dbReference>
<evidence type="ECO:0000259" key="13">
    <source>
        <dbReference type="SMART" id="SM00965"/>
    </source>
</evidence>
<evidence type="ECO:0000256" key="2">
    <source>
        <dbReference type="ARBA" id="ARBA00022448"/>
    </source>
</evidence>
<keyword evidence="9 10" id="KW-0998">Cell outer membrane</keyword>
<evidence type="ECO:0000256" key="11">
    <source>
        <dbReference type="RuleBase" id="RU003357"/>
    </source>
</evidence>
<accession>A0A430BQ17</accession>
<keyword evidence="2 10" id="KW-0813">Transport</keyword>
<keyword evidence="4" id="KW-0410">Iron transport</keyword>
<dbReference type="RefSeq" id="WP_125999387.1">
    <property type="nucleotide sequence ID" value="NZ_QRAL01000026.1"/>
</dbReference>
<evidence type="ECO:0000256" key="4">
    <source>
        <dbReference type="ARBA" id="ARBA00022496"/>
    </source>
</evidence>
<dbReference type="Gene3D" id="2.170.130.10">
    <property type="entry name" value="TonB-dependent receptor, plug domain"/>
    <property type="match status" value="1"/>
</dbReference>
<comment type="caution">
    <text evidence="14">The sequence shown here is derived from an EMBL/GenBank/DDBJ whole genome shotgun (WGS) entry which is preliminary data.</text>
</comment>
<evidence type="ECO:0000256" key="3">
    <source>
        <dbReference type="ARBA" id="ARBA00022452"/>
    </source>
</evidence>
<name>A0A430BQ17_SPHYA</name>
<keyword evidence="3 10" id="KW-1134">Transmembrane beta strand</keyword>
<evidence type="ECO:0000313" key="15">
    <source>
        <dbReference type="Proteomes" id="UP000287401"/>
    </source>
</evidence>
<dbReference type="InterPro" id="IPR012910">
    <property type="entry name" value="Plug_dom"/>
</dbReference>
<keyword evidence="14" id="KW-0675">Receptor</keyword>
<dbReference type="SMART" id="SM00965">
    <property type="entry name" value="STN"/>
    <property type="match status" value="1"/>
</dbReference>
<dbReference type="AlphaFoldDB" id="A0A430BQ17"/>
<evidence type="ECO:0000256" key="12">
    <source>
        <dbReference type="SAM" id="SignalP"/>
    </source>
</evidence>
<evidence type="ECO:0000256" key="1">
    <source>
        <dbReference type="ARBA" id="ARBA00004571"/>
    </source>
</evidence>
<dbReference type="SUPFAM" id="SSF56935">
    <property type="entry name" value="Porins"/>
    <property type="match status" value="1"/>
</dbReference>
<dbReference type="Gene3D" id="3.55.50.30">
    <property type="match status" value="1"/>
</dbReference>
<evidence type="ECO:0000256" key="5">
    <source>
        <dbReference type="ARBA" id="ARBA00022692"/>
    </source>
</evidence>
<keyword evidence="12" id="KW-0732">Signal</keyword>
<protein>
    <submittedName>
        <fullName evidence="14">TonB-dependent receptor</fullName>
    </submittedName>
</protein>
<evidence type="ECO:0000256" key="10">
    <source>
        <dbReference type="PROSITE-ProRule" id="PRU01360"/>
    </source>
</evidence>
<dbReference type="GO" id="GO:0006826">
    <property type="term" value="P:iron ion transport"/>
    <property type="evidence" value="ECO:0007669"/>
    <property type="project" value="UniProtKB-KW"/>
</dbReference>
<feature type="signal peptide" evidence="12">
    <location>
        <begin position="1"/>
        <end position="27"/>
    </location>
</feature>
<proteinExistence type="inferred from homology"/>
<dbReference type="GO" id="GO:0009279">
    <property type="term" value="C:cell outer membrane"/>
    <property type="evidence" value="ECO:0007669"/>
    <property type="project" value="UniProtKB-SubCell"/>
</dbReference>
<reference evidence="14 15" key="1">
    <citation type="submission" date="2018-07" db="EMBL/GenBank/DDBJ databases">
        <title>Genomic and Epidemiologic Investigation of an Indolent Hospital Outbreak.</title>
        <authorList>
            <person name="Johnson R.C."/>
            <person name="Deming C."/>
            <person name="Conlan S."/>
            <person name="Zellmer C.J."/>
            <person name="Michelin A.V."/>
            <person name="Lee-Lin S."/>
            <person name="Thomas P.J."/>
            <person name="Park M."/>
            <person name="Weingarten R.A."/>
            <person name="Less J."/>
            <person name="Dekker J.P."/>
            <person name="Frank K.M."/>
            <person name="Musser K.A."/>
            <person name="Mcquiston J.R."/>
            <person name="Henderson D.K."/>
            <person name="Lau A.F."/>
            <person name="Palmore T.N."/>
            <person name="Segre J.A."/>
        </authorList>
    </citation>
    <scope>NUCLEOTIDE SEQUENCE [LARGE SCALE GENOMIC DNA]</scope>
    <source>
        <strain evidence="14 15">SK-NIH.Env6_1116</strain>
    </source>
</reference>
<keyword evidence="8 10" id="KW-0472">Membrane</keyword>
<evidence type="ECO:0000313" key="14">
    <source>
        <dbReference type="EMBL" id="RSU54806.1"/>
    </source>
</evidence>
<dbReference type="Gene3D" id="2.40.170.20">
    <property type="entry name" value="TonB-dependent receptor, beta-barrel domain"/>
    <property type="match status" value="1"/>
</dbReference>
<evidence type="ECO:0000256" key="8">
    <source>
        <dbReference type="ARBA" id="ARBA00023136"/>
    </source>
</evidence>
<sequence length="854" mass="91415">MRAVRSGFLVGIAVSALVAVSPASAQADKSVAFDLPAQSLTEALRKVAREGGLEFSAPADPLRGKRSKRLSGTFTIEEAARQLLAGTQLTAEVAEGALIVRENVRSAKSDRLGNGESDIIVTGSRIETADSASAMIRLDADAIKLAGQTDLGQALRTLPQNFGGGQNPGVLSGAVGVNNLDLSSGSSANLRGLGGDATLTLLNGHRLSYGSVVQAVDLSTIPLAAVDRVEIVPDGASAVYGTDAVGGVVNIILKRNYEGISVSSTIGGATGGGNVRQQYSAVAGKSWKSGNVMAAISYDHNSQIDAKDRTYTAYMPDGNTLYPRVSQTSGLLSATQALSDTVNFSVDATYSRRTTFRSYGESAEYIYENMPTTTSYSVSPSIKIDAGSGWDVTVSGTYGRDRIRFDQAWVSNGTTMSHTRGCYCNELINVEAFATGSVAELNSNPVKVVAGGGYRYNQHIAVRDEAALPDSRGSVESYYGFTEISIPIVGPAQDINFLKKLEFNAALRFEHYPQIASVAVPKFGVIYGISDEIEIKGTWGKSFKAPSLYDQFATNYSYLYPANYFGGDRFPSGSTLLVDIGGSPNLKPEKATSWSVSTAIRPNFLDGFSFQATYFNVDYKDRVVQPVAGTAIFRALSDESFSDFVAYSPSQTDIDQIIANSAQFYNYSGSSQVDNVVAILHNRNTNAVRQRIEGVDFSLDYRIAVSPSSTLLLNANGAWLWSKQELTSNAGWMPLAGTIFNPARFKGRASVGWTNGGSAAAVYINHIAGITDNRTEPHVDLESQTTVDLSLRYTLPDDFANFSGISFTLNAQNVFNKRPPYAAPSGGYSYYANYDSTNFSAIGRFISLTIAKDF</sequence>
<gene>
    <name evidence="14" type="ORF">DAH51_19200</name>
</gene>
<dbReference type="Pfam" id="PF07715">
    <property type="entry name" value="Plug"/>
    <property type="match status" value="1"/>
</dbReference>